<dbReference type="InterPro" id="IPR036165">
    <property type="entry name" value="YefM-like_sf"/>
</dbReference>
<organism evidence="2 3">
    <name type="scientific">Mycobacterium shinjukuense</name>
    <dbReference type="NCBI Taxonomy" id="398694"/>
    <lineage>
        <taxon>Bacteria</taxon>
        <taxon>Bacillati</taxon>
        <taxon>Actinomycetota</taxon>
        <taxon>Actinomycetes</taxon>
        <taxon>Mycobacteriales</taxon>
        <taxon>Mycobacteriaceae</taxon>
        <taxon>Mycobacterium</taxon>
    </lineage>
</organism>
<reference evidence="2 3" key="1">
    <citation type="journal article" date="2019" name="Emerg. Microbes Infect.">
        <title>Comprehensive subspecies identification of 175 nontuberculous mycobacteria species based on 7547 genomic profiles.</title>
        <authorList>
            <person name="Matsumoto Y."/>
            <person name="Kinjo T."/>
            <person name="Motooka D."/>
            <person name="Nabeya D."/>
            <person name="Jung N."/>
            <person name="Uechi K."/>
            <person name="Horii T."/>
            <person name="Iida T."/>
            <person name="Fujita J."/>
            <person name="Nakamura S."/>
        </authorList>
    </citation>
    <scope>NUCLEOTIDE SEQUENCE [LARGE SCALE GENOMIC DNA]</scope>
    <source>
        <strain evidence="2 3">JCM 14233</strain>
    </source>
</reference>
<keyword evidence="3" id="KW-1185">Reference proteome</keyword>
<dbReference type="Proteomes" id="UP000467236">
    <property type="component" value="Chromosome"/>
</dbReference>
<comment type="similarity">
    <text evidence="1">Belongs to the phD/YefM antitoxin family.</text>
</comment>
<evidence type="ECO:0000256" key="1">
    <source>
        <dbReference type="ARBA" id="ARBA00009981"/>
    </source>
</evidence>
<protein>
    <submittedName>
        <fullName evidence="2">Uncharacterized protein</fullName>
    </submittedName>
</protein>
<dbReference type="AlphaFoldDB" id="A0A7I7MSQ7"/>
<sequence>MKSISVGELRQNPAAMIADLEGGEPYVLTRHNHRIGTIVPAVSSATLIPRKASGPAQTRTIARHDLTTASTIDELLNEEKGPW</sequence>
<dbReference type="KEGG" id="mshj:MSHI_30020"/>
<dbReference type="SUPFAM" id="SSF143120">
    <property type="entry name" value="YefM-like"/>
    <property type="match status" value="1"/>
</dbReference>
<evidence type="ECO:0000313" key="2">
    <source>
        <dbReference type="EMBL" id="BBX75096.1"/>
    </source>
</evidence>
<gene>
    <name evidence="2" type="ORF">MSHI_30020</name>
</gene>
<name>A0A7I7MSQ7_9MYCO</name>
<accession>A0A7I7MSQ7</accession>
<proteinExistence type="inferred from homology"/>
<dbReference type="Gene3D" id="3.40.1620.10">
    <property type="entry name" value="YefM-like domain"/>
    <property type="match status" value="1"/>
</dbReference>
<dbReference type="EMBL" id="AP022575">
    <property type="protein sequence ID" value="BBX75096.1"/>
    <property type="molecule type" value="Genomic_DNA"/>
</dbReference>
<evidence type="ECO:0000313" key="3">
    <source>
        <dbReference type="Proteomes" id="UP000467236"/>
    </source>
</evidence>